<dbReference type="SUPFAM" id="SSF55021">
    <property type="entry name" value="ACT-like"/>
    <property type="match status" value="2"/>
</dbReference>
<dbReference type="InterPro" id="IPR054480">
    <property type="entry name" value="AHAS_small-like_ACT"/>
</dbReference>
<dbReference type="InterPro" id="IPR045865">
    <property type="entry name" value="ACT-like_dom_sf"/>
</dbReference>
<dbReference type="Pfam" id="PF10369">
    <property type="entry name" value="ALS_ss_C"/>
    <property type="match status" value="1"/>
</dbReference>
<dbReference type="PANTHER" id="PTHR30239:SF0">
    <property type="entry name" value="ACETOLACTATE SYNTHASE SMALL SUBUNIT 1, CHLOROPLASTIC"/>
    <property type="match status" value="1"/>
</dbReference>
<dbReference type="NCBIfam" id="NF008864">
    <property type="entry name" value="PRK11895.1"/>
    <property type="match status" value="1"/>
</dbReference>
<dbReference type="EMBL" id="JAAYEE010000070">
    <property type="protein sequence ID" value="NLW34627.1"/>
    <property type="molecule type" value="Genomic_DNA"/>
</dbReference>
<dbReference type="Gene3D" id="3.30.70.1150">
    <property type="entry name" value="ACT-like. Chain A, domain 2"/>
    <property type="match status" value="1"/>
</dbReference>
<evidence type="ECO:0000256" key="3">
    <source>
        <dbReference type="ARBA" id="ARBA00006341"/>
    </source>
</evidence>
<organism evidence="9 10">
    <name type="scientific">Syntrophorhabdus aromaticivorans</name>
    <dbReference type="NCBI Taxonomy" id="328301"/>
    <lineage>
        <taxon>Bacteria</taxon>
        <taxon>Pseudomonadati</taxon>
        <taxon>Thermodesulfobacteriota</taxon>
        <taxon>Syntrophorhabdia</taxon>
        <taxon>Syntrophorhabdales</taxon>
        <taxon>Syntrophorhabdaceae</taxon>
        <taxon>Syntrophorhabdus</taxon>
    </lineage>
</organism>
<sequence>MRHIISVLVENEFGVLSRVAGLFSGRGFNIESLCVAESLDPTVSAMTIVTSGNDAIIEQVLKQLNKLINVIKVVDFKDLDYVSREMILVKVNAEERTREEILRMVEIFRGKIIDVSPKTYTLLITGDEEKLKAFLTLIKPLGIKELVRTGPIAIARGDKVIKAKEKHIEGGGEGNG</sequence>
<dbReference type="PANTHER" id="PTHR30239">
    <property type="entry name" value="ACETOLACTATE SYNTHASE SMALL SUBUNIT"/>
    <property type="match status" value="1"/>
</dbReference>
<dbReference type="EC" id="2.2.1.6" evidence="8"/>
<comment type="pathway">
    <text evidence="2 8">Amino-acid biosynthesis; L-valine biosynthesis; L-valine from pyruvate: step 1/4.</text>
</comment>
<dbReference type="InterPro" id="IPR002912">
    <property type="entry name" value="ACT_dom"/>
</dbReference>
<dbReference type="Proteomes" id="UP000777265">
    <property type="component" value="Unassembled WGS sequence"/>
</dbReference>
<keyword evidence="6 8" id="KW-0100">Branched-chain amino acid biosynthesis</keyword>
<dbReference type="GO" id="GO:0009097">
    <property type="term" value="P:isoleucine biosynthetic process"/>
    <property type="evidence" value="ECO:0007669"/>
    <property type="project" value="UniProtKB-UniRule"/>
</dbReference>
<dbReference type="InterPro" id="IPR004789">
    <property type="entry name" value="Acetalactate_synth_ssu"/>
</dbReference>
<keyword evidence="5 8" id="KW-0028">Amino-acid biosynthesis</keyword>
<evidence type="ECO:0000256" key="2">
    <source>
        <dbReference type="ARBA" id="ARBA00005025"/>
    </source>
</evidence>
<dbReference type="FunFam" id="3.30.70.1150:FF:000001">
    <property type="entry name" value="Acetolactate synthase small subunit"/>
    <property type="match status" value="1"/>
</dbReference>
<evidence type="ECO:0000256" key="7">
    <source>
        <dbReference type="ARBA" id="ARBA00048670"/>
    </source>
</evidence>
<dbReference type="Pfam" id="PF22629">
    <property type="entry name" value="ACT_AHAS_ss"/>
    <property type="match status" value="1"/>
</dbReference>
<evidence type="ECO:0000256" key="4">
    <source>
        <dbReference type="ARBA" id="ARBA00011744"/>
    </source>
</evidence>
<reference evidence="9" key="2">
    <citation type="submission" date="2020-01" db="EMBL/GenBank/DDBJ databases">
        <authorList>
            <person name="Campanaro S."/>
        </authorList>
    </citation>
    <scope>NUCLEOTIDE SEQUENCE</scope>
    <source>
        <strain evidence="9">AS06rmzACSIP_7</strain>
    </source>
</reference>
<comment type="subunit">
    <text evidence="4 8">Dimer of large and small chains.</text>
</comment>
<proteinExistence type="inferred from homology"/>
<accession>A0A351TZ20</accession>
<keyword evidence="8 9" id="KW-0808">Transferase</keyword>
<dbReference type="GO" id="GO:0003984">
    <property type="term" value="F:acetolactate synthase activity"/>
    <property type="evidence" value="ECO:0007669"/>
    <property type="project" value="UniProtKB-UniRule"/>
</dbReference>
<dbReference type="InterPro" id="IPR027271">
    <property type="entry name" value="Acetolactate_synth/TF_NikR_C"/>
</dbReference>
<gene>
    <name evidence="9" type="primary">ilvN</name>
    <name evidence="9" type="ORF">GXY80_03970</name>
</gene>
<evidence type="ECO:0000256" key="5">
    <source>
        <dbReference type="ARBA" id="ARBA00022605"/>
    </source>
</evidence>
<dbReference type="GO" id="GO:0009099">
    <property type="term" value="P:L-valine biosynthetic process"/>
    <property type="evidence" value="ECO:0007669"/>
    <property type="project" value="UniProtKB-UniRule"/>
</dbReference>
<evidence type="ECO:0000256" key="8">
    <source>
        <dbReference type="RuleBase" id="RU368092"/>
    </source>
</evidence>
<evidence type="ECO:0000256" key="6">
    <source>
        <dbReference type="ARBA" id="ARBA00023304"/>
    </source>
</evidence>
<reference evidence="9" key="1">
    <citation type="journal article" date="2020" name="Biotechnol. Biofuels">
        <title>New insights from the biogas microbiome by comprehensive genome-resolved metagenomics of nearly 1600 species originating from multiple anaerobic digesters.</title>
        <authorList>
            <person name="Campanaro S."/>
            <person name="Treu L."/>
            <person name="Rodriguez-R L.M."/>
            <person name="Kovalovszki A."/>
            <person name="Ziels R.M."/>
            <person name="Maus I."/>
            <person name="Zhu X."/>
            <person name="Kougias P.G."/>
            <person name="Basile A."/>
            <person name="Luo G."/>
            <person name="Schluter A."/>
            <person name="Konstantinidis K.T."/>
            <person name="Angelidaki I."/>
        </authorList>
    </citation>
    <scope>NUCLEOTIDE SEQUENCE</scope>
    <source>
        <strain evidence="9">AS06rmzACSIP_7</strain>
    </source>
</reference>
<dbReference type="FunFam" id="3.30.70.260:FF:000001">
    <property type="entry name" value="Acetolactate synthase, small subunit"/>
    <property type="match status" value="1"/>
</dbReference>
<dbReference type="CDD" id="cd04878">
    <property type="entry name" value="ACT_AHAS"/>
    <property type="match status" value="1"/>
</dbReference>
<comment type="catalytic activity">
    <reaction evidence="7 8">
        <text>2 pyruvate + H(+) = (2S)-2-acetolactate + CO2</text>
        <dbReference type="Rhea" id="RHEA:25249"/>
        <dbReference type="ChEBI" id="CHEBI:15361"/>
        <dbReference type="ChEBI" id="CHEBI:15378"/>
        <dbReference type="ChEBI" id="CHEBI:16526"/>
        <dbReference type="ChEBI" id="CHEBI:58476"/>
        <dbReference type="EC" id="2.2.1.6"/>
    </reaction>
</comment>
<dbReference type="STRING" id="909663.GCA_000512235_03019"/>
<comment type="similarity">
    <text evidence="3 8">Belongs to the acetolactate synthase small subunit family.</text>
</comment>
<comment type="function">
    <text evidence="8">Catalyzes the conversion of 2 pyruvate molecules into acetolactate in the first common step of the biosynthetic pathway of the branched-amino acids such as leucine, isoleucine, and valine.</text>
</comment>
<dbReference type="GO" id="GO:1990610">
    <property type="term" value="F:acetolactate synthase regulator activity"/>
    <property type="evidence" value="ECO:0007669"/>
    <property type="project" value="UniProtKB-UniRule"/>
</dbReference>
<protein>
    <recommendedName>
        <fullName evidence="8">Acetolactate synthase small subunit</fullName>
        <shortName evidence="8">AHAS</shortName>
        <shortName evidence="8">ALS</shortName>
        <ecNumber evidence="8">2.2.1.6</ecNumber>
    </recommendedName>
    <alternativeName>
        <fullName evidence="8">Acetohydroxy-acid synthase small subunit</fullName>
    </alternativeName>
</protein>
<dbReference type="InterPro" id="IPR039557">
    <property type="entry name" value="AHAS_ACT"/>
</dbReference>
<dbReference type="AlphaFoldDB" id="A0A351TZ20"/>
<evidence type="ECO:0000256" key="1">
    <source>
        <dbReference type="ARBA" id="ARBA00004974"/>
    </source>
</evidence>
<dbReference type="PROSITE" id="PS51671">
    <property type="entry name" value="ACT"/>
    <property type="match status" value="1"/>
</dbReference>
<comment type="caution">
    <text evidence="9">The sequence shown here is derived from an EMBL/GenBank/DDBJ whole genome shotgun (WGS) entry which is preliminary data.</text>
</comment>
<dbReference type="InterPro" id="IPR019455">
    <property type="entry name" value="Acetolactate_synth_ssu_C"/>
</dbReference>
<dbReference type="Gene3D" id="3.30.70.260">
    <property type="match status" value="1"/>
</dbReference>
<evidence type="ECO:0000313" key="9">
    <source>
        <dbReference type="EMBL" id="NLW34627.1"/>
    </source>
</evidence>
<comment type="pathway">
    <text evidence="1 8">Amino-acid biosynthesis; L-isoleucine biosynthesis; L-isoleucine from 2-oxobutanoate: step 1/4.</text>
</comment>
<evidence type="ECO:0000313" key="10">
    <source>
        <dbReference type="Proteomes" id="UP000777265"/>
    </source>
</evidence>
<dbReference type="NCBIfam" id="TIGR00119">
    <property type="entry name" value="acolac_sm"/>
    <property type="match status" value="1"/>
</dbReference>
<dbReference type="GO" id="GO:0005829">
    <property type="term" value="C:cytosol"/>
    <property type="evidence" value="ECO:0007669"/>
    <property type="project" value="TreeGrafter"/>
</dbReference>
<name>A0A351TZ20_9BACT</name>